<gene>
    <name evidence="9" type="ORF">MCOS_LOCUS8657</name>
</gene>
<reference evidence="9 10" key="1">
    <citation type="submission" date="2018-10" db="EMBL/GenBank/DDBJ databases">
        <authorList>
            <consortium name="Pathogen Informatics"/>
        </authorList>
    </citation>
    <scope>NUCLEOTIDE SEQUENCE [LARGE SCALE GENOMIC DNA]</scope>
</reference>
<dbReference type="GO" id="GO:0005634">
    <property type="term" value="C:nucleus"/>
    <property type="evidence" value="ECO:0007669"/>
    <property type="project" value="TreeGrafter"/>
</dbReference>
<dbReference type="EC" id="2.7.1.158" evidence="2 7"/>
<evidence type="ECO:0000256" key="2">
    <source>
        <dbReference type="ARBA" id="ARBA00012023"/>
    </source>
</evidence>
<dbReference type="GO" id="GO:0005524">
    <property type="term" value="F:ATP binding"/>
    <property type="evidence" value="ECO:0007669"/>
    <property type="project" value="UniProtKB-KW"/>
</dbReference>
<evidence type="ECO:0000256" key="1">
    <source>
        <dbReference type="ARBA" id="ARBA00007229"/>
    </source>
</evidence>
<organism evidence="9 10">
    <name type="scientific">Mesocestoides corti</name>
    <name type="common">Flatworm</name>
    <dbReference type="NCBI Taxonomy" id="53468"/>
    <lineage>
        <taxon>Eukaryota</taxon>
        <taxon>Metazoa</taxon>
        <taxon>Spiralia</taxon>
        <taxon>Lophotrochozoa</taxon>
        <taxon>Platyhelminthes</taxon>
        <taxon>Cestoda</taxon>
        <taxon>Eucestoda</taxon>
        <taxon>Cyclophyllidea</taxon>
        <taxon>Mesocestoididae</taxon>
        <taxon>Mesocestoides</taxon>
    </lineage>
</organism>
<evidence type="ECO:0000256" key="6">
    <source>
        <dbReference type="ARBA" id="ARBA00022840"/>
    </source>
</evidence>
<protein>
    <recommendedName>
        <fullName evidence="2 7">Inositol-pentakisphosphate 2-kinase</fullName>
        <ecNumber evidence="2 7">2.7.1.158</ecNumber>
    </recommendedName>
</protein>
<dbReference type="AlphaFoldDB" id="A0A158QVW4"/>
<evidence type="ECO:0000256" key="4">
    <source>
        <dbReference type="ARBA" id="ARBA00022741"/>
    </source>
</evidence>
<dbReference type="PANTHER" id="PTHR14456:SF2">
    <property type="entry name" value="INOSITOL-PENTAKISPHOSPHATE 2-KINASE"/>
    <property type="match status" value="1"/>
</dbReference>
<evidence type="ECO:0000256" key="5">
    <source>
        <dbReference type="ARBA" id="ARBA00022777"/>
    </source>
</evidence>
<comment type="domain">
    <text evidence="7">The EXKPK motif is conserved in inositol-pentakisphosphate 2-kinases of both family 1 and 2.</text>
</comment>
<evidence type="ECO:0000256" key="8">
    <source>
        <dbReference type="SAM" id="MobiDB-lite"/>
    </source>
</evidence>
<dbReference type="Gene3D" id="3.30.200.110">
    <property type="entry name" value="Inositol-pentakisphosphate 2-kinase, N-lobe"/>
    <property type="match status" value="1"/>
</dbReference>
<dbReference type="STRING" id="53468.A0A158QVW4"/>
<sequence>MINPNDLVYRGEGNNNIILADNKGLIYRVRKTSLPAVLPTKKTRAFKKSHQITVLFGQHRMAQYFGPGFVHHFESIYVDSSTLKAIKDRFQPSRPAFRLDRDVDVQTNRVLACPDATILPSHLVAYGKGPVLCVEIKPKFGAIPRGPERDPVEMATRRNAMFCIMQFHETKMRMWGRRSSYCPCDLFSGTPGRMVRALEAMLEVRQNNLRVFLNSRCVLNNRIDHLDDALADFFYCDQGDTATAECSTNTGVEANYYSSGDSVDCTPPLLSSGPEESSSDDSESYPNETCRIHLPRPIPLRHRLITDLILAGLLSESPSSASSVIKRSPHFRYDCDLHPHLPSPVLQDTSSSSSYVPSSVSRCCDLPLNSALGRILNAQLESSLSHQDMIEHYKRVAAYFEEHDISWTSYIAGKVTVNVEETPSDLVRSLELVEKHLVAMVARDCSVMLTFQRAKSDCPEGVLTVGGDCPCVPKTILNISIVDLDPKQLSNLEERVESERRVVEQFLVEQEKK</sequence>
<evidence type="ECO:0000256" key="3">
    <source>
        <dbReference type="ARBA" id="ARBA00022679"/>
    </source>
</evidence>
<dbReference type="OrthoDB" id="272370at2759"/>
<keyword evidence="6 7" id="KW-0067">ATP-binding</keyword>
<proteinExistence type="inferred from homology"/>
<comment type="catalytic activity">
    <reaction evidence="7">
        <text>1D-myo-inositol 1,3,4,5,6-pentakisphosphate + ATP = 1D-myo-inositol hexakisphosphate + ADP + H(+)</text>
        <dbReference type="Rhea" id="RHEA:20313"/>
        <dbReference type="ChEBI" id="CHEBI:15378"/>
        <dbReference type="ChEBI" id="CHEBI:30616"/>
        <dbReference type="ChEBI" id="CHEBI:57733"/>
        <dbReference type="ChEBI" id="CHEBI:58130"/>
        <dbReference type="ChEBI" id="CHEBI:456216"/>
        <dbReference type="EC" id="2.7.1.158"/>
    </reaction>
</comment>
<feature type="region of interest" description="Disordered" evidence="8">
    <location>
        <begin position="268"/>
        <end position="288"/>
    </location>
</feature>
<evidence type="ECO:0000313" key="9">
    <source>
        <dbReference type="EMBL" id="VDD82654.1"/>
    </source>
</evidence>
<dbReference type="EMBL" id="UXSR01005550">
    <property type="protein sequence ID" value="VDD82654.1"/>
    <property type="molecule type" value="Genomic_DNA"/>
</dbReference>
<dbReference type="InterPro" id="IPR009286">
    <property type="entry name" value="Ins_P5_2-kin"/>
</dbReference>
<dbReference type="GO" id="GO:0032958">
    <property type="term" value="P:inositol phosphate biosynthetic process"/>
    <property type="evidence" value="ECO:0007669"/>
    <property type="project" value="TreeGrafter"/>
</dbReference>
<comment type="function">
    <text evidence="7">Phosphorylates Ins(1,3,4,5,6)P5 at position 2 to form Ins(1,2,3,4,5,6)P6 (InsP6 or phytate).</text>
</comment>
<dbReference type="Pfam" id="PF06090">
    <property type="entry name" value="Ins_P5_2-kin"/>
    <property type="match status" value="1"/>
</dbReference>
<keyword evidence="10" id="KW-1185">Reference proteome</keyword>
<accession>A0A158QVW4</accession>
<evidence type="ECO:0000256" key="7">
    <source>
        <dbReference type="RuleBase" id="RU364126"/>
    </source>
</evidence>
<dbReference type="PANTHER" id="PTHR14456">
    <property type="entry name" value="INOSITOL POLYPHOSPHATE KINASE 1"/>
    <property type="match status" value="1"/>
</dbReference>
<dbReference type="GO" id="GO:0035299">
    <property type="term" value="F:inositol-1,3,4,5,6-pentakisphosphate 2-kinase activity"/>
    <property type="evidence" value="ECO:0007669"/>
    <property type="project" value="UniProtKB-EC"/>
</dbReference>
<evidence type="ECO:0000313" key="10">
    <source>
        <dbReference type="Proteomes" id="UP000267029"/>
    </source>
</evidence>
<keyword evidence="3 7" id="KW-0808">Transferase</keyword>
<keyword evidence="5 7" id="KW-0418">Kinase</keyword>
<comment type="similarity">
    <text evidence="1">Belongs to the IPK1 type 2 family.</text>
</comment>
<dbReference type="InterPro" id="IPR043001">
    <property type="entry name" value="IP5_2-K_N_lobe"/>
</dbReference>
<dbReference type="Proteomes" id="UP000267029">
    <property type="component" value="Unassembled WGS sequence"/>
</dbReference>
<keyword evidence="4 7" id="KW-0547">Nucleotide-binding</keyword>
<name>A0A158QVW4_MESCO</name>